<protein>
    <submittedName>
        <fullName evidence="2">Uncharacterized protein</fullName>
    </submittedName>
</protein>
<gene>
    <name evidence="2" type="ORF">AVDCRST_MAG11-243</name>
</gene>
<dbReference type="EMBL" id="CADCTU010000057">
    <property type="protein sequence ID" value="CAA9292785.1"/>
    <property type="molecule type" value="Genomic_DNA"/>
</dbReference>
<feature type="region of interest" description="Disordered" evidence="1">
    <location>
        <begin position="1"/>
        <end position="24"/>
    </location>
</feature>
<evidence type="ECO:0000256" key="1">
    <source>
        <dbReference type="SAM" id="MobiDB-lite"/>
    </source>
</evidence>
<feature type="non-terminal residue" evidence="2">
    <location>
        <position position="1"/>
    </location>
</feature>
<sequence length="24" mass="2647">CRRGARAARAPPRRSSRPSPPTSR</sequence>
<organism evidence="2">
    <name type="scientific">uncultured Gemmatimonadaceae bacterium</name>
    <dbReference type="NCBI Taxonomy" id="246130"/>
    <lineage>
        <taxon>Bacteria</taxon>
        <taxon>Pseudomonadati</taxon>
        <taxon>Gemmatimonadota</taxon>
        <taxon>Gemmatimonadia</taxon>
        <taxon>Gemmatimonadales</taxon>
        <taxon>Gemmatimonadaceae</taxon>
        <taxon>environmental samples</taxon>
    </lineage>
</organism>
<accession>A0A6J4K0K5</accession>
<reference evidence="2" key="1">
    <citation type="submission" date="2020-02" db="EMBL/GenBank/DDBJ databases">
        <authorList>
            <person name="Meier V. D."/>
        </authorList>
    </citation>
    <scope>NUCLEOTIDE SEQUENCE</scope>
    <source>
        <strain evidence="2">AVDCRST_MAG11</strain>
    </source>
</reference>
<name>A0A6J4K0K5_9BACT</name>
<feature type="compositionally biased region" description="Basic residues" evidence="1">
    <location>
        <begin position="1"/>
        <end position="16"/>
    </location>
</feature>
<feature type="non-terminal residue" evidence="2">
    <location>
        <position position="24"/>
    </location>
</feature>
<proteinExistence type="predicted"/>
<evidence type="ECO:0000313" key="2">
    <source>
        <dbReference type="EMBL" id="CAA9292785.1"/>
    </source>
</evidence>
<dbReference type="AlphaFoldDB" id="A0A6J4K0K5"/>